<feature type="region of interest" description="Disordered" evidence="11">
    <location>
        <begin position="1"/>
        <end position="44"/>
    </location>
</feature>
<proteinExistence type="inferred from homology"/>
<evidence type="ECO:0000256" key="8">
    <source>
        <dbReference type="ARBA" id="ARBA00052699"/>
    </source>
</evidence>
<dbReference type="Gene3D" id="3.40.640.10">
    <property type="entry name" value="Type I PLP-dependent aspartate aminotransferase-like (Major domain)"/>
    <property type="match status" value="1"/>
</dbReference>
<evidence type="ECO:0000256" key="1">
    <source>
        <dbReference type="ARBA" id="ARBA00001933"/>
    </source>
</evidence>
<dbReference type="Gene3D" id="3.90.1150.10">
    <property type="entry name" value="Aspartate Aminotransferase, domain 1"/>
    <property type="match status" value="1"/>
</dbReference>
<dbReference type="GO" id="GO:0019346">
    <property type="term" value="P:transsulfuration"/>
    <property type="evidence" value="ECO:0007669"/>
    <property type="project" value="InterPro"/>
</dbReference>
<evidence type="ECO:0000256" key="2">
    <source>
        <dbReference type="ARBA" id="ARBA00009077"/>
    </source>
</evidence>
<dbReference type="Proteomes" id="UP000196778">
    <property type="component" value="Unassembled WGS sequence"/>
</dbReference>
<dbReference type="GO" id="GO:0018826">
    <property type="term" value="F:methionine gamma-lyase activity"/>
    <property type="evidence" value="ECO:0007669"/>
    <property type="project" value="UniProtKB-EC"/>
</dbReference>
<evidence type="ECO:0000256" key="10">
    <source>
        <dbReference type="RuleBase" id="RU362118"/>
    </source>
</evidence>
<dbReference type="FunFam" id="3.40.640.10:FF:000046">
    <property type="entry name" value="Cystathionine gamma-lyase"/>
    <property type="match status" value="1"/>
</dbReference>
<dbReference type="PANTHER" id="PTHR43797:SF2">
    <property type="entry name" value="HOMOCYSTEINE_CYSTEINE SYNTHASE"/>
    <property type="match status" value="1"/>
</dbReference>
<dbReference type="SUPFAM" id="SSF53383">
    <property type="entry name" value="PLP-dependent transferases"/>
    <property type="match status" value="1"/>
</dbReference>
<evidence type="ECO:0000313" key="13">
    <source>
        <dbReference type="Proteomes" id="UP000196778"/>
    </source>
</evidence>
<dbReference type="InterPro" id="IPR000277">
    <property type="entry name" value="Cys/Met-Metab_PyrdxlP-dep_enz"/>
</dbReference>
<comment type="similarity">
    <text evidence="2 10">Belongs to the trans-sulfuration enzymes family.</text>
</comment>
<dbReference type="GO" id="GO:0006535">
    <property type="term" value="P:cysteine biosynthetic process from serine"/>
    <property type="evidence" value="ECO:0007669"/>
    <property type="project" value="TreeGrafter"/>
</dbReference>
<dbReference type="EC" id="4.4.1.2" evidence="5"/>
<keyword evidence="3 12" id="KW-0808">Transferase</keyword>
<dbReference type="GO" id="GO:0004124">
    <property type="term" value="F:cysteine synthase activity"/>
    <property type="evidence" value="ECO:0007669"/>
    <property type="project" value="TreeGrafter"/>
</dbReference>
<comment type="cofactor">
    <cofactor evidence="1 10">
        <name>pyridoxal 5'-phosphate</name>
        <dbReference type="ChEBI" id="CHEBI:597326"/>
    </cofactor>
</comment>
<evidence type="ECO:0000256" key="7">
    <source>
        <dbReference type="ARBA" id="ARBA00048780"/>
    </source>
</evidence>
<reference evidence="13" key="1">
    <citation type="submission" date="2017-02" db="EMBL/GenBank/DDBJ databases">
        <authorList>
            <person name="Dridi B."/>
        </authorList>
    </citation>
    <scope>NUCLEOTIDE SEQUENCE [LARGE SCALE GENOMIC DNA]</scope>
    <source>
        <strain evidence="13">EB411</strain>
    </source>
</reference>
<evidence type="ECO:0000256" key="5">
    <source>
        <dbReference type="ARBA" id="ARBA00047175"/>
    </source>
</evidence>
<dbReference type="EMBL" id="FUKR01000073">
    <property type="protein sequence ID" value="SJN41447.1"/>
    <property type="molecule type" value="Genomic_DNA"/>
</dbReference>
<name>A0A1R4KAV9_9MICO</name>
<dbReference type="GO" id="GO:0005737">
    <property type="term" value="C:cytoplasm"/>
    <property type="evidence" value="ECO:0007669"/>
    <property type="project" value="TreeGrafter"/>
</dbReference>
<keyword evidence="13" id="KW-1185">Reference proteome</keyword>
<dbReference type="GO" id="GO:0030170">
    <property type="term" value="F:pyridoxal phosphate binding"/>
    <property type="evidence" value="ECO:0007669"/>
    <property type="project" value="InterPro"/>
</dbReference>
<feature type="modified residue" description="N6-(pyridoxal phosphate)lysine" evidence="9">
    <location>
        <position position="250"/>
    </location>
</feature>
<accession>A0A1R4KAV9</accession>
<comment type="catalytic activity">
    <reaction evidence="7">
        <text>L-homocysteine + H2O = 2-oxobutanoate + hydrogen sulfide + NH4(+) + H(+)</text>
        <dbReference type="Rhea" id="RHEA:14501"/>
        <dbReference type="ChEBI" id="CHEBI:15377"/>
        <dbReference type="ChEBI" id="CHEBI:15378"/>
        <dbReference type="ChEBI" id="CHEBI:16763"/>
        <dbReference type="ChEBI" id="CHEBI:28938"/>
        <dbReference type="ChEBI" id="CHEBI:29919"/>
        <dbReference type="ChEBI" id="CHEBI:58199"/>
        <dbReference type="EC" id="4.4.1.2"/>
    </reaction>
    <physiologicalReaction direction="left-to-right" evidence="7">
        <dbReference type="Rhea" id="RHEA:14502"/>
    </physiologicalReaction>
</comment>
<evidence type="ECO:0000256" key="11">
    <source>
        <dbReference type="SAM" id="MobiDB-lite"/>
    </source>
</evidence>
<dbReference type="GO" id="GO:0071269">
    <property type="term" value="P:L-homocysteine biosynthetic process"/>
    <property type="evidence" value="ECO:0007669"/>
    <property type="project" value="TreeGrafter"/>
</dbReference>
<keyword evidence="4 9" id="KW-0663">Pyridoxal phosphate</keyword>
<dbReference type="CDD" id="cd00614">
    <property type="entry name" value="CGS_like"/>
    <property type="match status" value="1"/>
</dbReference>
<evidence type="ECO:0000256" key="9">
    <source>
        <dbReference type="PIRSR" id="PIRSR001434-2"/>
    </source>
</evidence>
<dbReference type="InterPro" id="IPR015422">
    <property type="entry name" value="PyrdxlP-dep_Trfase_small"/>
</dbReference>
<dbReference type="GO" id="GO:0003961">
    <property type="term" value="F:O-acetylhomoserine aminocarboxypropyltransferase activity"/>
    <property type="evidence" value="ECO:0007669"/>
    <property type="project" value="TreeGrafter"/>
</dbReference>
<dbReference type="PIRSF" id="PIRSF001434">
    <property type="entry name" value="CGS"/>
    <property type="match status" value="1"/>
</dbReference>
<dbReference type="InterPro" id="IPR015424">
    <property type="entry name" value="PyrdxlP-dep_Trfase"/>
</dbReference>
<protein>
    <recommendedName>
        <fullName evidence="5">homocysteine desulfhydrase</fullName>
        <ecNumber evidence="5">4.4.1.2</ecNumber>
    </recommendedName>
    <alternativeName>
        <fullName evidence="6">Homocysteine desulfhydrase</fullName>
    </alternativeName>
</protein>
<dbReference type="PANTHER" id="PTHR43797">
    <property type="entry name" value="HOMOCYSTEINE/CYSTEINE SYNTHASE"/>
    <property type="match status" value="1"/>
</dbReference>
<evidence type="ECO:0000256" key="4">
    <source>
        <dbReference type="ARBA" id="ARBA00022898"/>
    </source>
</evidence>
<evidence type="ECO:0000256" key="6">
    <source>
        <dbReference type="ARBA" id="ARBA00047199"/>
    </source>
</evidence>
<dbReference type="InterPro" id="IPR015421">
    <property type="entry name" value="PyrdxlP-dep_Trfase_major"/>
</dbReference>
<evidence type="ECO:0000256" key="3">
    <source>
        <dbReference type="ARBA" id="ARBA00022679"/>
    </source>
</evidence>
<feature type="compositionally biased region" description="Basic and acidic residues" evidence="11">
    <location>
        <begin position="32"/>
        <end position="44"/>
    </location>
</feature>
<organism evidence="12 13">
    <name type="scientific">Mycetocola reblochoni REB411</name>
    <dbReference type="NCBI Taxonomy" id="1255698"/>
    <lineage>
        <taxon>Bacteria</taxon>
        <taxon>Bacillati</taxon>
        <taxon>Actinomycetota</taxon>
        <taxon>Actinomycetes</taxon>
        <taxon>Micrococcales</taxon>
        <taxon>Microbacteriaceae</taxon>
        <taxon>Mycetocola</taxon>
    </lineage>
</organism>
<comment type="catalytic activity">
    <reaction evidence="8">
        <text>L-methionine + H2O = methanethiol + 2-oxobutanoate + NH4(+)</text>
        <dbReference type="Rhea" id="RHEA:23800"/>
        <dbReference type="ChEBI" id="CHEBI:15377"/>
        <dbReference type="ChEBI" id="CHEBI:16007"/>
        <dbReference type="ChEBI" id="CHEBI:16763"/>
        <dbReference type="ChEBI" id="CHEBI:28938"/>
        <dbReference type="ChEBI" id="CHEBI:57844"/>
        <dbReference type="EC" id="4.4.1.11"/>
    </reaction>
    <physiologicalReaction direction="left-to-right" evidence="8">
        <dbReference type="Rhea" id="RHEA:23801"/>
    </physiologicalReaction>
</comment>
<gene>
    <name evidence="12" type="ORF">FM119_12625</name>
</gene>
<sequence>MTDGDCPVGRSAPDGAEVLGTAGGPGAAEEPGGDRGGGRLRDGESYGFATEQVHAGEQPEPGTGARITPVYLSAGFEFDDFDQASARFVDTQSGYSYTRVGNPTNAAVERKLARLDHGASAVLLASGQAATAIAALAIVQAGDHIVCSSSVYEGTKGLFQSNLTRLGVSVDLVADPSDLGEWERLITPRTRMLFGESIPNPRNDVLDVPAVAEIAHRHGLPLVVDNTIATPFLFRPLDHGADIVTYSTSKLLTGHGASLGGAVVVGRGFDWWADAERFPQFAAPAGGVSGPSWIGAYGSDAVGAYLRDAVAMRFGPTQSPWHAFLLNQGLETLSLRMSRHVESALAVAQWLESRPEVVGVDYAGLSSNAHHGTAERLLPRGAGSVFAFTVDGGIDAARRFYNAVELFSRMTHIGDVRSLILHPATTIHVQQTPEQRRSAGISDGMLRLSIGLEDPADLIRDLERGFAALA</sequence>
<dbReference type="GO" id="GO:0047982">
    <property type="term" value="F:homocysteine desulfhydrase activity"/>
    <property type="evidence" value="ECO:0007669"/>
    <property type="project" value="UniProtKB-EC"/>
</dbReference>
<evidence type="ECO:0000313" key="12">
    <source>
        <dbReference type="EMBL" id="SJN41447.1"/>
    </source>
</evidence>
<dbReference type="Pfam" id="PF01053">
    <property type="entry name" value="Cys_Met_Meta_PP"/>
    <property type="match status" value="1"/>
</dbReference>
<dbReference type="AlphaFoldDB" id="A0A1R4KAV9"/>
<dbReference type="InterPro" id="IPR006235">
    <property type="entry name" value="OAc-hSer/O-AcSer_sulfhydrylase"/>
</dbReference>